<dbReference type="InterPro" id="IPR007081">
    <property type="entry name" value="RNA_pol_Rpb1_5"/>
</dbReference>
<evidence type="ECO:0000256" key="4">
    <source>
        <dbReference type="ARBA" id="ARBA00022679"/>
    </source>
</evidence>
<evidence type="ECO:0000256" key="7">
    <source>
        <dbReference type="ARBA" id="ARBA00023163"/>
    </source>
</evidence>
<feature type="domain" description="RNA polymerase Rpb1" evidence="8">
    <location>
        <begin position="1186"/>
        <end position="1232"/>
    </location>
</feature>
<evidence type="ECO:0000256" key="6">
    <source>
        <dbReference type="ARBA" id="ARBA00022833"/>
    </source>
</evidence>
<accession>A0A4P8JGS9</accession>
<dbReference type="EMBL" id="MH165324">
    <property type="protein sequence ID" value="QCP70921.1"/>
    <property type="molecule type" value="Genomic_DNA"/>
</dbReference>
<dbReference type="CDD" id="cd02655">
    <property type="entry name" value="RNAP_beta'_C"/>
    <property type="match status" value="1"/>
</dbReference>
<dbReference type="PANTHER" id="PTHR34995:SF1">
    <property type="entry name" value="DNA-DIRECTED RNA POLYMERASE SUBUNIT BETA"/>
    <property type="match status" value="1"/>
</dbReference>
<organism evidence="9">
    <name type="scientific">Plantago ovata</name>
    <name type="common">Blond psyllium</name>
    <name type="synonym">Ispaghul</name>
    <dbReference type="NCBI Taxonomy" id="185002"/>
    <lineage>
        <taxon>Eukaryota</taxon>
        <taxon>Viridiplantae</taxon>
        <taxon>Streptophyta</taxon>
        <taxon>Embryophyta</taxon>
        <taxon>Tracheophyta</taxon>
        <taxon>Spermatophyta</taxon>
        <taxon>Magnoliopsida</taxon>
        <taxon>eudicotyledons</taxon>
        <taxon>Gunneridae</taxon>
        <taxon>Pentapetalae</taxon>
        <taxon>asterids</taxon>
        <taxon>lamiids</taxon>
        <taxon>Lamiales</taxon>
        <taxon>Plantaginaceae</taxon>
        <taxon>Plantagineae</taxon>
        <taxon>Plantago</taxon>
    </lineage>
</organism>
<evidence type="ECO:0000256" key="3">
    <source>
        <dbReference type="ARBA" id="ARBA00022640"/>
    </source>
</evidence>
<keyword evidence="7" id="KW-0804">Transcription</keyword>
<protein>
    <recommendedName>
        <fullName evidence="1">DNA-directed RNA polymerase</fullName>
        <ecNumber evidence="1">2.7.7.6</ecNumber>
    </recommendedName>
</protein>
<dbReference type="Gene3D" id="1.10.150.390">
    <property type="match status" value="1"/>
</dbReference>
<dbReference type="GO" id="GO:0003677">
    <property type="term" value="F:DNA binding"/>
    <property type="evidence" value="ECO:0007669"/>
    <property type="project" value="InterPro"/>
</dbReference>
<dbReference type="GO" id="GO:0000428">
    <property type="term" value="C:DNA-directed RNA polymerase complex"/>
    <property type="evidence" value="ECO:0007669"/>
    <property type="project" value="UniProtKB-KW"/>
</dbReference>
<evidence type="ECO:0000256" key="5">
    <source>
        <dbReference type="ARBA" id="ARBA00022695"/>
    </source>
</evidence>
<geneLocation type="chloroplast" evidence="9"/>
<keyword evidence="6" id="KW-0862">Zinc</keyword>
<dbReference type="GO" id="GO:0006351">
    <property type="term" value="P:DNA-templated transcription"/>
    <property type="evidence" value="ECO:0007669"/>
    <property type="project" value="InterPro"/>
</dbReference>
<evidence type="ECO:0000259" key="8">
    <source>
        <dbReference type="Pfam" id="PF04998"/>
    </source>
</evidence>
<dbReference type="SUPFAM" id="SSF64484">
    <property type="entry name" value="beta and beta-prime subunits of DNA dependent RNA-polymerase"/>
    <property type="match status" value="1"/>
</dbReference>
<evidence type="ECO:0000256" key="2">
    <source>
        <dbReference type="ARBA" id="ARBA00022478"/>
    </source>
</evidence>
<gene>
    <name evidence="9" type="primary">rpoC2</name>
</gene>
<reference evidence="9" key="1">
    <citation type="submission" date="2018-04" db="EMBL/GenBank/DDBJ databases">
        <title>Plantago ovata cp genome.</title>
        <authorList>
            <person name="Asaf S."/>
            <person name="Khan A."/>
            <person name="Al-Harrasi A."/>
        </authorList>
    </citation>
    <scope>NUCLEOTIDE SEQUENCE</scope>
</reference>
<proteinExistence type="predicted"/>
<name>A0A4P8JGS9_PLAOV</name>
<dbReference type="GO" id="GO:0003899">
    <property type="term" value="F:DNA-directed RNA polymerase activity"/>
    <property type="evidence" value="ECO:0007669"/>
    <property type="project" value="UniProtKB-EC"/>
</dbReference>
<keyword evidence="4" id="KW-0808">Transferase</keyword>
<keyword evidence="9" id="KW-0150">Chloroplast</keyword>
<keyword evidence="3 9" id="KW-0934">Plastid</keyword>
<keyword evidence="5" id="KW-0548">Nucleotidyltransferase</keyword>
<dbReference type="EC" id="2.7.7.6" evidence="1"/>
<sequence>MISQKSDRRNCHETTYYSINRSLRNGIYITHPGSSKDSGFSTSYFYIHFVRNRRSFNNTLEEMASSRRRTTKFDFGKTSSLWECTRGRKITTINRNMVCHKRIFATRNESKFKDDGPLESSPYNVFFRSWRKCISGPSISRYERINVGPSGANDRFTDSKQFTRRAFFNRIYNFLLRSPKRGCGYCCTNIRRWISHAKTCRSSSTHCCTSNGLWHLAWYFCESSEWDDARKDFDPNINRSCIVRKYIYRYAVYCHSKSRYRDWTCKSIHNPSSTINSYSNSFYLKEFVLDLSIMLWPESYSRRPCRIGRGCRYYCRPIDWRTRYSINIKNFSYRRSIHGGYCRTCAISFEWKNQIQRGFGSSDAYTPRTSCFSMFYRLVCNYRERRYSTKCQNSPKKFSFSPKRSIRRIRTGDCRDSGGNIHFEFKREGSKTYLFRLRRRDALERRCVSCTRIDIWECSSITKNKSFMDIIRRAVKIKSGLTFTPKGSRSNKCAFSFCKEKIYFKSIKTQGSVEEKLLYFGLFGKRRRKDSWLFRPWSNSMYWSLKSHRSDYSLPEFRFILKEAKKKIHRFTPRQFNRTTPRTRERIKAPFGYFDRNTRQWNFPKKWYSWIFRGSSIQKQELGHYYYKLRNSGNAFNRQKRGFHRVSRRRGIKAKIPNESRSVFFHSRGSAYLTRIFFHNGTEQKYCWGRYTNYFKYKKPSKRVSPSGEKKKRIELKIFSGAIHFPRETDKISRHRGVLIPPGERKPNSEESKKWTNWIYVQRITPSKKKSFALVRPVVTYEIRGGINLAALFPPDFLQQWNSVQLRVVNYILYGNGKLIRRISDTNIQLVRTCLVLNWEQDKKNASSQEACASFVEIRTKGLIQHFLRIDLVKPPSSYIGKRNAPSGSGLLFDNESDCTNINPFSSIYSEARMQQTPDPNQRTIHMLLNRNTGFESLIILSSSNCFQVGRFNDVNYSIGIKESIPKDPRIPIKNSLGPLGTTFQIANVYTFYHLLTHNQILINNDLQLDNLKKTFQVIKYYLLDENEKIYNPDPSSTILLNWNWYFLDPNYCQETSTITSLGQLICENICRTKKAPRLKSGQVILVQVDSVVIRSAKPYLATPGATVHGHYGQILHAGDTLITFIYEKSRSGDITQGLPKVEQVFEVRSIDSISMNLEERVERWNERITRILGMPWAFLIGAELTIVQSRISLVNKIQKVYRSQGVQIHNRHIEIIVRQITSKVLVSEDGMSNVFSPGELVGLLRAQRMGRALEEAVCYRATLLGITRAALNTQSFISEASFQETARVLAKAALRGRVDWLKGLKENVVLGGMIPVGTGLKGLVPPPKQQKKSPLETKENNLFEGKMGEMGDIFFHHRKLFDSFLSKNLDDTSELYGI</sequence>
<evidence type="ECO:0000313" key="9">
    <source>
        <dbReference type="EMBL" id="QCP70921.1"/>
    </source>
</evidence>
<dbReference type="Gene3D" id="1.10.1790.20">
    <property type="match status" value="1"/>
</dbReference>
<dbReference type="Pfam" id="PF04998">
    <property type="entry name" value="RNA_pol_Rpb1_5"/>
    <property type="match status" value="1"/>
</dbReference>
<evidence type="ECO:0000256" key="1">
    <source>
        <dbReference type="ARBA" id="ARBA00012418"/>
    </source>
</evidence>
<dbReference type="PANTHER" id="PTHR34995">
    <property type="entry name" value="DNA-DIRECTED RNA POLYMERASE SUBUNIT BETA"/>
    <property type="match status" value="1"/>
</dbReference>
<dbReference type="InterPro" id="IPR050254">
    <property type="entry name" value="RNA_pol_beta''_euk"/>
</dbReference>
<keyword evidence="2" id="KW-0240">DNA-directed RNA polymerase</keyword>